<dbReference type="GO" id="GO:0005744">
    <property type="term" value="C:TIM23 mitochondrial import inner membrane translocase complex"/>
    <property type="evidence" value="ECO:0007669"/>
    <property type="project" value="UniProtKB-UniRule"/>
</dbReference>
<dbReference type="Proteomes" id="UP001162541">
    <property type="component" value="Chromosome 5"/>
</dbReference>
<dbReference type="AlphaFoldDB" id="A0A176W6T9"/>
<dbReference type="Pfam" id="PF03031">
    <property type="entry name" value="NIF"/>
    <property type="match status" value="1"/>
</dbReference>
<keyword evidence="5" id="KW-1185">Reference proteome</keyword>
<dbReference type="SMART" id="SM00577">
    <property type="entry name" value="CPDc"/>
    <property type="match status" value="1"/>
</dbReference>
<dbReference type="SUPFAM" id="SSF56784">
    <property type="entry name" value="HAD-like"/>
    <property type="match status" value="1"/>
</dbReference>
<keyword evidence="1" id="KW-0813">Transport</keyword>
<dbReference type="EMBL" id="AP019870">
    <property type="protein sequence ID" value="BBN10597.1"/>
    <property type="molecule type" value="Genomic_DNA"/>
</dbReference>
<comment type="similarity">
    <text evidence="1">Belongs to the TIM50 family.</text>
</comment>
<dbReference type="Proteomes" id="UP000077202">
    <property type="component" value="Unassembled WGS sequence"/>
</dbReference>
<dbReference type="InterPro" id="IPR050365">
    <property type="entry name" value="TIM50"/>
</dbReference>
<name>A0A176W6T9_MARPO</name>
<organism evidence="4 5">
    <name type="scientific">Marchantia polymorpha subsp. ruderalis</name>
    <dbReference type="NCBI Taxonomy" id="1480154"/>
    <lineage>
        <taxon>Eukaryota</taxon>
        <taxon>Viridiplantae</taxon>
        <taxon>Streptophyta</taxon>
        <taxon>Embryophyta</taxon>
        <taxon>Marchantiophyta</taxon>
        <taxon>Marchantiopsida</taxon>
        <taxon>Marchantiidae</taxon>
        <taxon>Marchantiales</taxon>
        <taxon>Marchantiaceae</taxon>
        <taxon>Marchantia</taxon>
    </lineage>
</organism>
<reference evidence="6" key="3">
    <citation type="journal article" date="2020" name="Curr. Biol.">
        <title>Chromatin organization in early land plants reveals an ancestral association between H3K27me3, transposons, and constitutive heterochromatin.</title>
        <authorList>
            <person name="Montgomery S.A."/>
            <person name="Tanizawa Y."/>
            <person name="Galik B."/>
            <person name="Wang N."/>
            <person name="Ito T."/>
            <person name="Mochizuki T."/>
            <person name="Akimcheva S."/>
            <person name="Bowman J.L."/>
            <person name="Cognat V."/>
            <person name="Marechal-Drouard L."/>
            <person name="Ekker H."/>
            <person name="Hong S.F."/>
            <person name="Kohchi T."/>
            <person name="Lin S.S."/>
            <person name="Liu L.D."/>
            <person name="Nakamura Y."/>
            <person name="Valeeva L.R."/>
            <person name="Shakirov E.V."/>
            <person name="Shippen D.E."/>
            <person name="Wei W.L."/>
            <person name="Yagura M."/>
            <person name="Yamaoka S."/>
            <person name="Yamato K.T."/>
            <person name="Liu C."/>
            <person name="Berger F."/>
        </authorList>
    </citation>
    <scope>NUCLEOTIDE SEQUENCE [LARGE SCALE GENOMIC DNA]</scope>
    <source>
        <strain evidence="6">Tak-1</strain>
    </source>
</reference>
<keyword evidence="1" id="KW-0809">Transit peptide</keyword>
<evidence type="ECO:0000313" key="4">
    <source>
        <dbReference type="EMBL" id="OAE28433.1"/>
    </source>
</evidence>
<dbReference type="PROSITE" id="PS50969">
    <property type="entry name" value="FCP1"/>
    <property type="match status" value="1"/>
</dbReference>
<dbReference type="EMBL" id="LVLJ01001739">
    <property type="protein sequence ID" value="OAE28433.1"/>
    <property type="molecule type" value="Genomic_DNA"/>
</dbReference>
<dbReference type="GO" id="GO:0015031">
    <property type="term" value="P:protein transport"/>
    <property type="evidence" value="ECO:0007669"/>
    <property type="project" value="UniProtKB-KW"/>
</dbReference>
<evidence type="ECO:0000313" key="6">
    <source>
        <dbReference type="Proteomes" id="UP001162541"/>
    </source>
</evidence>
<keyword evidence="1" id="KW-0496">Mitochondrion</keyword>
<proteinExistence type="inferred from homology"/>
<dbReference type="InterPro" id="IPR004274">
    <property type="entry name" value="FCP1_dom"/>
</dbReference>
<sequence>MAGVAGSSKDKYRVNEYATEYSSNYCIHKELSLKDLDKYMTYTAPKAHPADWNVVRRKLVVLDLNGILCRISGVKNRQTDFDKVNVKEDWKNQTLALKVRPDLYQFLSLMLDTCDIGIWTSRKLYNFDQLWTALRDLKCVPDRWAFEGERNLKEMQAFSRNPFRLTQENCVPIEVGTGDGGVLWTKPVKELRDIWPGSERDILFVDDSVEKMSLNHPYQAIYPPKWEVTMTEDRFLLGALYPFIKKWVESIEPIYSFVEKNRKMVQSKDHIPELAKFWRPVNSKYRDYLFRDCLHVERPVFLRWFDEECQKQKTAALKA</sequence>
<comment type="function">
    <text evidence="1">Essential component of the TIM23 complex, a complex that mediates the translocation of transit peptide-containing proteins across the mitochondrial inner membrane.</text>
</comment>
<keyword evidence="1" id="KW-0653">Protein transport</keyword>
<evidence type="ECO:0000313" key="3">
    <source>
        <dbReference type="EMBL" id="BBN10597.1"/>
    </source>
</evidence>
<gene>
    <name evidence="4" type="ORF">AXG93_115s1220</name>
    <name evidence="3" type="ORF">Mp_5g04890</name>
</gene>
<evidence type="ECO:0000313" key="5">
    <source>
        <dbReference type="Proteomes" id="UP000077202"/>
    </source>
</evidence>
<keyword evidence="1" id="KW-0811">Translocation</keyword>
<reference evidence="3" key="2">
    <citation type="journal article" date="2019" name="Curr. Biol.">
        <title>Chromatin organization in early land plants reveals an ancestral association between H3K27me3, transposons, and constitutive heterochromatin.</title>
        <authorList>
            <person name="Montgomery S.A."/>
            <person name="Tanizawa Y."/>
            <person name="Galik B."/>
            <person name="Wang N."/>
            <person name="Ito T."/>
            <person name="Mochizuki T."/>
            <person name="Akimcheva S."/>
            <person name="Bowman J."/>
            <person name="Cognat V."/>
            <person name="Drouard L."/>
            <person name="Ekker H."/>
            <person name="Houng S."/>
            <person name="Kohchi T."/>
            <person name="Lin S."/>
            <person name="Liu L.D."/>
            <person name="Nakamura Y."/>
            <person name="Valeeva L.R."/>
            <person name="Shakirov E.V."/>
            <person name="Shippen D.E."/>
            <person name="Wei W."/>
            <person name="Yagura M."/>
            <person name="Yamaoka S."/>
            <person name="Yamato K.T."/>
            <person name="Liu C."/>
            <person name="Berger F."/>
        </authorList>
    </citation>
    <scope>NUCLEOTIDE SEQUENCE [LARGE SCALE GENOMIC DNA]</scope>
    <source>
        <strain evidence="3">Tak-1</strain>
    </source>
</reference>
<dbReference type="Gene3D" id="3.40.50.1000">
    <property type="entry name" value="HAD superfamily/HAD-like"/>
    <property type="match status" value="1"/>
</dbReference>
<protein>
    <recommendedName>
        <fullName evidence="1">Mitochondrial import inner membrane translocase subunit TIM50</fullName>
    </recommendedName>
</protein>
<comment type="subcellular location">
    <subcellularLocation>
        <location evidence="1">Mitochondrion inner membrane</location>
        <topology evidence="1">Single-pass membrane protein</topology>
    </subcellularLocation>
</comment>
<evidence type="ECO:0000259" key="2">
    <source>
        <dbReference type="PROSITE" id="PS50969"/>
    </source>
</evidence>
<dbReference type="PANTHER" id="PTHR12210">
    <property type="entry name" value="DULLARD PROTEIN PHOSPHATASE"/>
    <property type="match status" value="1"/>
</dbReference>
<reference evidence="4 5" key="1">
    <citation type="submission" date="2016-03" db="EMBL/GenBank/DDBJ databases">
        <title>Mechanisms controlling the formation of the plant cell surface in tip-growing cells are functionally conserved among land plants.</title>
        <authorList>
            <person name="Honkanen S."/>
            <person name="Jones V.A."/>
            <person name="Morieri G."/>
            <person name="Champion C."/>
            <person name="Hetherington A.J."/>
            <person name="Kelly S."/>
            <person name="Saint-Marcoux D."/>
            <person name="Proust H."/>
            <person name="Prescott H."/>
            <person name="Dolan L."/>
        </authorList>
    </citation>
    <scope>NUCLEOTIDE SEQUENCE [LARGE SCALE GENOMIC DNA]</scope>
    <source>
        <strain evidence="5">cv. Tak-1 and cv. Tak-2</strain>
        <tissue evidence="4">Whole gametophyte</tissue>
    </source>
</reference>
<accession>A0A176W6T9</accession>
<dbReference type="InterPro" id="IPR023214">
    <property type="entry name" value="HAD_sf"/>
</dbReference>
<evidence type="ECO:0000256" key="1">
    <source>
        <dbReference type="RuleBase" id="RU365079"/>
    </source>
</evidence>
<feature type="domain" description="FCP1 homology" evidence="2">
    <location>
        <begin position="53"/>
        <end position="247"/>
    </location>
</feature>
<comment type="subunit">
    <text evidence="1">Component of the TIM23 complex.</text>
</comment>
<dbReference type="InterPro" id="IPR036412">
    <property type="entry name" value="HAD-like_sf"/>
</dbReference>